<dbReference type="GO" id="GO:0071555">
    <property type="term" value="P:cell wall organization"/>
    <property type="evidence" value="ECO:0007669"/>
    <property type="project" value="UniProtKB-UniRule"/>
</dbReference>
<evidence type="ECO:0000256" key="6">
    <source>
        <dbReference type="ARBA" id="ARBA00022989"/>
    </source>
</evidence>
<dbReference type="PIRSF" id="PIRSF002869">
    <property type="entry name" value="MviN"/>
    <property type="match status" value="1"/>
</dbReference>
<dbReference type="GO" id="GO:0015648">
    <property type="term" value="F:lipid-linked peptidoglycan transporter activity"/>
    <property type="evidence" value="ECO:0007669"/>
    <property type="project" value="UniProtKB-UniRule"/>
</dbReference>
<evidence type="ECO:0000256" key="9">
    <source>
        <dbReference type="ARBA" id="ARBA00061532"/>
    </source>
</evidence>
<comment type="subcellular location">
    <subcellularLocation>
        <location evidence="1">Cell membrane</location>
        <topology evidence="1">Multi-pass membrane protein</topology>
    </subcellularLocation>
</comment>
<feature type="transmembrane region" description="Helical" evidence="11">
    <location>
        <begin position="346"/>
        <end position="371"/>
    </location>
</feature>
<dbReference type="AlphaFoldDB" id="A0A0C3NKE6"/>
<dbReference type="GO" id="GO:0009252">
    <property type="term" value="P:peptidoglycan biosynthetic process"/>
    <property type="evidence" value="ECO:0007669"/>
    <property type="project" value="UniProtKB-UniRule"/>
</dbReference>
<feature type="transmembrane region" description="Helical" evidence="11">
    <location>
        <begin position="264"/>
        <end position="285"/>
    </location>
</feature>
<evidence type="ECO:0000256" key="7">
    <source>
        <dbReference type="ARBA" id="ARBA00023136"/>
    </source>
</evidence>
<dbReference type="EMBL" id="JPIU01000025">
    <property type="protein sequence ID" value="KIO46692.1"/>
    <property type="molecule type" value="Genomic_DNA"/>
</dbReference>
<evidence type="ECO:0000256" key="2">
    <source>
        <dbReference type="ARBA" id="ARBA00022475"/>
    </source>
</evidence>
<protein>
    <recommendedName>
        <fullName evidence="10">Lipid II flippase</fullName>
    </recommendedName>
</protein>
<dbReference type="PANTHER" id="PTHR47019:SF1">
    <property type="entry name" value="LIPID II FLIPPASE MURJ"/>
    <property type="match status" value="1"/>
</dbReference>
<feature type="transmembrane region" description="Helical" evidence="11">
    <location>
        <begin position="44"/>
        <end position="68"/>
    </location>
</feature>
<dbReference type="RefSeq" id="WP_041504800.1">
    <property type="nucleotide sequence ID" value="NZ_JPIU01000025.1"/>
</dbReference>
<feature type="transmembrane region" description="Helical" evidence="11">
    <location>
        <begin position="185"/>
        <end position="206"/>
    </location>
</feature>
<keyword evidence="3 11" id="KW-0812">Transmembrane</keyword>
<evidence type="ECO:0000256" key="3">
    <source>
        <dbReference type="ARBA" id="ARBA00022692"/>
    </source>
</evidence>
<evidence type="ECO:0000256" key="1">
    <source>
        <dbReference type="ARBA" id="ARBA00004651"/>
    </source>
</evidence>
<feature type="transmembrane region" description="Helical" evidence="11">
    <location>
        <begin position="468"/>
        <end position="488"/>
    </location>
</feature>
<feature type="transmembrane region" description="Helical" evidence="11">
    <location>
        <begin position="130"/>
        <end position="150"/>
    </location>
</feature>
<gene>
    <name evidence="12" type="ORF">BA92_02175</name>
</gene>
<dbReference type="InterPro" id="IPR004268">
    <property type="entry name" value="MurJ"/>
</dbReference>
<proteinExistence type="inferred from homology"/>
<evidence type="ECO:0000313" key="12">
    <source>
        <dbReference type="EMBL" id="KIO46692.1"/>
    </source>
</evidence>
<organism evidence="12 13">
    <name type="scientific">Sanguibacteroides justesenii</name>
    <dbReference type="NCBI Taxonomy" id="1547597"/>
    <lineage>
        <taxon>Bacteria</taxon>
        <taxon>Pseudomonadati</taxon>
        <taxon>Bacteroidota</taxon>
        <taxon>Bacteroidia</taxon>
        <taxon>Bacteroidales</taxon>
        <taxon>Porphyromonadaceae</taxon>
        <taxon>Sanguibacteroides</taxon>
    </lineage>
</organism>
<dbReference type="PRINTS" id="PR01806">
    <property type="entry name" value="VIRFACTRMVIN"/>
</dbReference>
<dbReference type="GO" id="GO:0008360">
    <property type="term" value="P:regulation of cell shape"/>
    <property type="evidence" value="ECO:0007669"/>
    <property type="project" value="UniProtKB-UniRule"/>
</dbReference>
<keyword evidence="10" id="KW-0961">Cell wall biogenesis/degradation</keyword>
<keyword evidence="13" id="KW-1185">Reference proteome</keyword>
<evidence type="ECO:0000256" key="11">
    <source>
        <dbReference type="SAM" id="Phobius"/>
    </source>
</evidence>
<evidence type="ECO:0000313" key="13">
    <source>
        <dbReference type="Proteomes" id="UP000031980"/>
    </source>
</evidence>
<evidence type="ECO:0000256" key="4">
    <source>
        <dbReference type="ARBA" id="ARBA00022960"/>
    </source>
</evidence>
<accession>A0A0C3NKE6</accession>
<sequence length="501" mass="57066">MKKNGFVSIALWLTLASVIGKVLGFLKDILISYYYGSSASTDAIFLALSIPTIILGVFTSSTDSAIIPQYNRLLHTKGREYADRNFSNIINLISLCGFIVSLVILFFPDIFIDLFVPGFNDVQRMYSEKFLRIFSFAGLFHILYCFFCSYTIRYKHVVTRAILSFLTNLLIVVIVIIWHDPYMTGLSIAYFVGSLISAILPLISAIRLKYKHIFYINLSDLEFKKYWHLFIPIMFGALLVDLNMFVDRFLASGFEDGSVSSLNYASRITAIFDSMIVIGIGVVILPLLSQQNVEGNKEKFRKITTLVFELLFIVLLPIMILGMYLSEEIIQLIYYRGKFDMDSVKIVAKLFFYYAPMILLVPLHSVCARFFHSLEDTKIPLKVTFIAVILNISLSIVLSQLISLQGIALATSISLILNVLLLLLYMYKKIGWDSTIMNWKTLSKIFCAILLFFVTLNCINQFDLSVFWKVLLSCFSGGVSYVGCLYLFMKSDIQYIIKVLK</sequence>
<comment type="caution">
    <text evidence="12">The sequence shown here is derived from an EMBL/GenBank/DDBJ whole genome shotgun (WGS) entry which is preliminary data.</text>
</comment>
<keyword evidence="10" id="KW-0813">Transport</keyword>
<feature type="transmembrane region" description="Helical" evidence="11">
    <location>
        <begin position="383"/>
        <end position="401"/>
    </location>
</feature>
<feature type="transmembrane region" description="Helical" evidence="11">
    <location>
        <begin position="306"/>
        <end position="326"/>
    </location>
</feature>
<comment type="similarity">
    <text evidence="9 10">Belongs to the MurJ/MviN family.</text>
</comment>
<dbReference type="GO" id="GO:0005886">
    <property type="term" value="C:plasma membrane"/>
    <property type="evidence" value="ECO:0007669"/>
    <property type="project" value="UniProtKB-SubCell"/>
</dbReference>
<keyword evidence="6 11" id="KW-1133">Transmembrane helix</keyword>
<keyword evidence="4 10" id="KW-0133">Cell shape</keyword>
<feature type="transmembrane region" description="Helical" evidence="11">
    <location>
        <begin position="445"/>
        <end position="462"/>
    </location>
</feature>
<evidence type="ECO:0000256" key="8">
    <source>
        <dbReference type="ARBA" id="ARBA00060041"/>
    </source>
</evidence>
<feature type="transmembrane region" description="Helical" evidence="11">
    <location>
        <begin position="157"/>
        <end position="179"/>
    </location>
</feature>
<dbReference type="InterPro" id="IPR051050">
    <property type="entry name" value="Lipid_II_flippase_MurJ/MviN"/>
</dbReference>
<reference evidence="12 13" key="1">
    <citation type="submission" date="2014-07" db="EMBL/GenBank/DDBJ databases">
        <title>Porphyromonadaceae bacterium OUH 308042 = ATCC BAA-2681 = DSM 28342 draft genome.</title>
        <authorList>
            <person name="Sydenham T.V."/>
            <person name="Hasman H."/>
            <person name="Justensen U.S."/>
        </authorList>
    </citation>
    <scope>NUCLEOTIDE SEQUENCE [LARGE SCALE GENOMIC DNA]</scope>
    <source>
        <strain evidence="12 13">OUH 308042</strain>
    </source>
</reference>
<dbReference type="PANTHER" id="PTHR47019">
    <property type="entry name" value="LIPID II FLIPPASE MURJ"/>
    <property type="match status" value="1"/>
</dbReference>
<dbReference type="Pfam" id="PF03023">
    <property type="entry name" value="MurJ"/>
    <property type="match status" value="1"/>
</dbReference>
<dbReference type="Proteomes" id="UP000031980">
    <property type="component" value="Unassembled WGS sequence"/>
</dbReference>
<dbReference type="GO" id="GO:0034204">
    <property type="term" value="P:lipid translocation"/>
    <property type="evidence" value="ECO:0007669"/>
    <property type="project" value="TreeGrafter"/>
</dbReference>
<evidence type="ECO:0000256" key="10">
    <source>
        <dbReference type="PIRNR" id="PIRNR002869"/>
    </source>
</evidence>
<keyword evidence="7 10" id="KW-0472">Membrane</keyword>
<feature type="transmembrane region" description="Helical" evidence="11">
    <location>
        <begin position="226"/>
        <end position="244"/>
    </location>
</feature>
<feature type="transmembrane region" description="Helical" evidence="11">
    <location>
        <begin position="89"/>
        <end position="110"/>
    </location>
</feature>
<comment type="function">
    <text evidence="8 10">Involved in peptidoglycan biosynthesis. Transports lipid-linked peptidoglycan precursors from the inner to the outer leaflet of the cytoplasmic membrane.</text>
</comment>
<name>A0A0C3NKE6_9PORP</name>
<keyword evidence="5 10" id="KW-0573">Peptidoglycan synthesis</keyword>
<feature type="transmembrane region" description="Helical" evidence="11">
    <location>
        <begin position="407"/>
        <end position="425"/>
    </location>
</feature>
<keyword evidence="2 10" id="KW-1003">Cell membrane</keyword>
<evidence type="ECO:0000256" key="5">
    <source>
        <dbReference type="ARBA" id="ARBA00022984"/>
    </source>
</evidence>